<dbReference type="AlphaFoldDB" id="A0A6J4K9F2"/>
<sequence length="50" mass="5591">MEKDWKQFKIGSVSAGLCAVMPIARSLDKTRNLILCLIRPALKIKLYPCG</sequence>
<reference evidence="1" key="1">
    <citation type="submission" date="2020-02" db="EMBL/GenBank/DDBJ databases">
        <authorList>
            <person name="Meier V. D."/>
        </authorList>
    </citation>
    <scope>NUCLEOTIDE SEQUENCE</scope>
    <source>
        <strain evidence="1">AVDCRST_MAG94</strain>
    </source>
</reference>
<protein>
    <submittedName>
        <fullName evidence="1">Uncharacterized protein</fullName>
    </submittedName>
</protein>
<organism evidence="1">
    <name type="scientific">uncultured Leptolyngbya sp</name>
    <dbReference type="NCBI Taxonomy" id="332963"/>
    <lineage>
        <taxon>Bacteria</taxon>
        <taxon>Bacillati</taxon>
        <taxon>Cyanobacteriota</taxon>
        <taxon>Cyanophyceae</taxon>
        <taxon>Leptolyngbyales</taxon>
        <taxon>Leptolyngbyaceae</taxon>
        <taxon>Leptolyngbya group</taxon>
        <taxon>Leptolyngbya</taxon>
        <taxon>environmental samples</taxon>
    </lineage>
</organism>
<evidence type="ECO:0000313" key="1">
    <source>
        <dbReference type="EMBL" id="CAA9299143.1"/>
    </source>
</evidence>
<proteinExistence type="predicted"/>
<name>A0A6J4K9F2_9CYAN</name>
<dbReference type="EMBL" id="CADCTY010000079">
    <property type="protein sequence ID" value="CAA9299143.1"/>
    <property type="molecule type" value="Genomic_DNA"/>
</dbReference>
<accession>A0A6J4K9F2</accession>
<gene>
    <name evidence="1" type="ORF">AVDCRST_MAG94-229</name>
</gene>